<dbReference type="Gene3D" id="3.30.70.100">
    <property type="match status" value="1"/>
</dbReference>
<reference evidence="2 3" key="1">
    <citation type="submission" date="2019-12" db="EMBL/GenBank/DDBJ databases">
        <title>Hymenobacter sp. HMF4947 Genome sequencing and assembly.</title>
        <authorList>
            <person name="Kang H."/>
            <person name="Cha I."/>
            <person name="Kim H."/>
            <person name="Joh K."/>
        </authorList>
    </citation>
    <scope>NUCLEOTIDE SEQUENCE [LARGE SCALE GENOMIC DNA]</scope>
    <source>
        <strain evidence="2 3">HMF4947</strain>
    </source>
</reference>
<keyword evidence="3" id="KW-1185">Reference proteome</keyword>
<dbReference type="SMART" id="SM01034">
    <property type="entry name" value="BLUF"/>
    <property type="match status" value="1"/>
</dbReference>
<proteinExistence type="predicted"/>
<evidence type="ECO:0000313" key="2">
    <source>
        <dbReference type="EMBL" id="MVN75029.1"/>
    </source>
</evidence>
<sequence length="147" mass="16045">MQIQQLVYQSLATVAITPAQLQHLLPTWRTRNHATGLSGLLLYGEQGVIQVLEGSPASVHQIYQRILRDARHYNVHTLADGLVPARAFGQWSMGFVELGAPDLSRLAGYVSPAQPAGLVPSHPQAWPELTALLQEFGAREQSSLITS</sequence>
<dbReference type="GO" id="GO:0071949">
    <property type="term" value="F:FAD binding"/>
    <property type="evidence" value="ECO:0007669"/>
    <property type="project" value="InterPro"/>
</dbReference>
<dbReference type="AlphaFoldDB" id="A0A7K1T9E7"/>
<organism evidence="2 3">
    <name type="scientific">Hymenobacter ginkgonis</name>
    <dbReference type="NCBI Taxonomy" id="2682976"/>
    <lineage>
        <taxon>Bacteria</taxon>
        <taxon>Pseudomonadati</taxon>
        <taxon>Bacteroidota</taxon>
        <taxon>Cytophagia</taxon>
        <taxon>Cytophagales</taxon>
        <taxon>Hymenobacteraceae</taxon>
        <taxon>Hymenobacter</taxon>
    </lineage>
</organism>
<dbReference type="PROSITE" id="PS50925">
    <property type="entry name" value="BLUF"/>
    <property type="match status" value="1"/>
</dbReference>
<accession>A0A7K1T9E7</accession>
<dbReference type="RefSeq" id="WP_157561799.1">
    <property type="nucleotide sequence ID" value="NZ_WQKZ01000001.1"/>
</dbReference>
<name>A0A7K1T9E7_9BACT</name>
<dbReference type="EMBL" id="WQKZ01000001">
    <property type="protein sequence ID" value="MVN75029.1"/>
    <property type="molecule type" value="Genomic_DNA"/>
</dbReference>
<dbReference type="Pfam" id="PF04940">
    <property type="entry name" value="BLUF"/>
    <property type="match status" value="1"/>
</dbReference>
<evidence type="ECO:0000313" key="3">
    <source>
        <dbReference type="Proteomes" id="UP000441336"/>
    </source>
</evidence>
<feature type="domain" description="BLUF" evidence="1">
    <location>
        <begin position="3"/>
        <end position="94"/>
    </location>
</feature>
<comment type="caution">
    <text evidence="2">The sequence shown here is derived from an EMBL/GenBank/DDBJ whole genome shotgun (WGS) entry which is preliminary data.</text>
</comment>
<dbReference type="InterPro" id="IPR007024">
    <property type="entry name" value="BLUF_domain"/>
</dbReference>
<gene>
    <name evidence="2" type="ORF">GO988_01680</name>
</gene>
<protein>
    <recommendedName>
        <fullName evidence="1">BLUF domain-containing protein</fullName>
    </recommendedName>
</protein>
<dbReference type="SUPFAM" id="SSF54975">
    <property type="entry name" value="Acylphosphatase/BLUF domain-like"/>
    <property type="match status" value="1"/>
</dbReference>
<dbReference type="InterPro" id="IPR036046">
    <property type="entry name" value="Acylphosphatase-like_dom_sf"/>
</dbReference>
<dbReference type="Proteomes" id="UP000441336">
    <property type="component" value="Unassembled WGS sequence"/>
</dbReference>
<dbReference type="GO" id="GO:0009882">
    <property type="term" value="F:blue light photoreceptor activity"/>
    <property type="evidence" value="ECO:0007669"/>
    <property type="project" value="InterPro"/>
</dbReference>
<evidence type="ECO:0000259" key="1">
    <source>
        <dbReference type="PROSITE" id="PS50925"/>
    </source>
</evidence>